<evidence type="ECO:0000256" key="4">
    <source>
        <dbReference type="ARBA" id="ARBA00023136"/>
    </source>
</evidence>
<evidence type="ECO:0000313" key="6">
    <source>
        <dbReference type="EMBL" id="EJZ42356.1"/>
    </source>
</evidence>
<dbReference type="RefSeq" id="WP_008589389.1">
    <property type="nucleotide sequence ID" value="NZ_AHOM02000004.1"/>
</dbReference>
<feature type="transmembrane region" description="Helical" evidence="5">
    <location>
        <begin position="245"/>
        <end position="262"/>
    </location>
</feature>
<comment type="subcellular location">
    <subcellularLocation>
        <location evidence="5">Cell membrane</location>
        <topology evidence="5">Multi-pass membrane protein</topology>
    </subcellularLocation>
    <subcellularLocation>
        <location evidence="1">Membrane</location>
        <topology evidence="1">Multi-pass membrane protein</topology>
    </subcellularLocation>
</comment>
<dbReference type="InterPro" id="IPR002781">
    <property type="entry name" value="TM_pro_TauE-like"/>
</dbReference>
<dbReference type="PANTHER" id="PTHR43701:SF2">
    <property type="entry name" value="MEMBRANE TRANSPORTER PROTEIN YJNA-RELATED"/>
    <property type="match status" value="1"/>
</dbReference>
<feature type="transmembrane region" description="Helical" evidence="5">
    <location>
        <begin position="148"/>
        <end position="181"/>
    </location>
</feature>
<feature type="transmembrane region" description="Helical" evidence="5">
    <location>
        <begin position="193"/>
        <end position="211"/>
    </location>
</feature>
<evidence type="ECO:0000313" key="7">
    <source>
        <dbReference type="Proteomes" id="UP000018720"/>
    </source>
</evidence>
<name>A0ABN0H9D3_9LEPT</name>
<keyword evidence="4 5" id="KW-0472">Membrane</keyword>
<evidence type="ECO:0000256" key="1">
    <source>
        <dbReference type="ARBA" id="ARBA00004141"/>
    </source>
</evidence>
<feature type="transmembrane region" description="Helical" evidence="5">
    <location>
        <begin position="72"/>
        <end position="90"/>
    </location>
</feature>
<evidence type="ECO:0000256" key="2">
    <source>
        <dbReference type="ARBA" id="ARBA00022692"/>
    </source>
</evidence>
<feature type="transmembrane region" description="Helical" evidence="5">
    <location>
        <begin position="217"/>
        <end position="233"/>
    </location>
</feature>
<evidence type="ECO:0000256" key="3">
    <source>
        <dbReference type="ARBA" id="ARBA00022989"/>
    </source>
</evidence>
<dbReference type="Pfam" id="PF01925">
    <property type="entry name" value="TauE"/>
    <property type="match status" value="1"/>
</dbReference>
<proteinExistence type="inferred from homology"/>
<keyword evidence="2 5" id="KW-0812">Transmembrane</keyword>
<protein>
    <recommendedName>
        <fullName evidence="5">Probable membrane transporter protein</fullName>
    </recommendedName>
</protein>
<keyword evidence="3 5" id="KW-1133">Transmembrane helix</keyword>
<dbReference type="PANTHER" id="PTHR43701">
    <property type="entry name" value="MEMBRANE TRANSPORTER PROTEIN MJ0441-RELATED"/>
    <property type="match status" value="1"/>
</dbReference>
<dbReference type="Proteomes" id="UP000018720">
    <property type="component" value="Unassembled WGS sequence"/>
</dbReference>
<reference evidence="6 7" key="1">
    <citation type="submission" date="2012-08" db="EMBL/GenBank/DDBJ databases">
        <authorList>
            <person name="Harkins D.M."/>
            <person name="Durkin A.S."/>
            <person name="Selengut J.D."/>
            <person name="Sanka R."/>
            <person name="DePew J."/>
            <person name="Purushe J."/>
            <person name="Matthias M.A."/>
            <person name="Vinetz J.M."/>
            <person name="Sutton G.G."/>
            <person name="Nelson W.C."/>
            <person name="Fouts D.E."/>
        </authorList>
    </citation>
    <scope>NUCLEOTIDE SEQUENCE [LARGE SCALE GENOMIC DNA]</scope>
    <source>
        <strain evidence="6 7">MMD4847</strain>
    </source>
</reference>
<dbReference type="InterPro" id="IPR051598">
    <property type="entry name" value="TSUP/Inactive_protease-like"/>
</dbReference>
<gene>
    <name evidence="6" type="ORF">LEP1GSC178_3034</name>
</gene>
<comment type="caution">
    <text evidence="6">The sequence shown here is derived from an EMBL/GenBank/DDBJ whole genome shotgun (WGS) entry which is preliminary data.</text>
</comment>
<feature type="transmembrane region" description="Helical" evidence="5">
    <location>
        <begin position="39"/>
        <end position="60"/>
    </location>
</feature>
<evidence type="ECO:0000256" key="5">
    <source>
        <dbReference type="RuleBase" id="RU363041"/>
    </source>
</evidence>
<feature type="transmembrane region" description="Helical" evidence="5">
    <location>
        <begin position="6"/>
        <end position="32"/>
    </location>
</feature>
<dbReference type="EMBL" id="AHOM02000004">
    <property type="protein sequence ID" value="EJZ42356.1"/>
    <property type="molecule type" value="Genomic_DNA"/>
</dbReference>
<accession>A0ABN0H9D3</accession>
<sequence>MLILGYITSFIMGILLGLIGAGGSILTVPILFYFFGQDAAFATTNSMFIVGIASFVGAVIQAKKGNTNIKVGMYFALPSFIGIYIARYFLLPSIPNILISNFGITLTKSLFIMILFAILMVFSSYTMIRSGNPLPTISLKSNILSYNFLSIGLKGLIVGMITGFVGAGGGFLIIPALTILLKFPIRQAIGTSLAIIAANSLFGFAISFRSVQTENCPLLLFICGVGIAGMFLGQNLSSKINERNLKIGFGYFALAVASLILWDQGMKL</sequence>
<keyword evidence="7" id="KW-1185">Reference proteome</keyword>
<comment type="similarity">
    <text evidence="5">Belongs to the 4-toluene sulfonate uptake permease (TSUP) (TC 2.A.102) family.</text>
</comment>
<organism evidence="6 7">
    <name type="scientific">Leptospira licerasiae str. MMD4847</name>
    <dbReference type="NCBI Taxonomy" id="1049971"/>
    <lineage>
        <taxon>Bacteria</taxon>
        <taxon>Pseudomonadati</taxon>
        <taxon>Spirochaetota</taxon>
        <taxon>Spirochaetia</taxon>
        <taxon>Leptospirales</taxon>
        <taxon>Leptospiraceae</taxon>
        <taxon>Leptospira</taxon>
    </lineage>
</organism>
<keyword evidence="5" id="KW-1003">Cell membrane</keyword>